<reference evidence="2 3" key="1">
    <citation type="submission" date="2014-07" db="EMBL/GenBank/DDBJ databases">
        <authorList>
            <person name="Sibley D."/>
            <person name="Venepally P."/>
            <person name="Karamycheva S."/>
            <person name="Hadjithomas M."/>
            <person name="Khan A."/>
            <person name="Brunk B."/>
            <person name="Roos D."/>
            <person name="Caler E."/>
            <person name="Lorenzi H."/>
        </authorList>
    </citation>
    <scope>NUCLEOTIDE SEQUENCE [LARGE SCALE GENOMIC DNA]</scope>
    <source>
        <strain evidence="2 3">FOU</strain>
    </source>
</reference>
<feature type="non-terminal residue" evidence="2">
    <location>
        <position position="1"/>
    </location>
</feature>
<dbReference type="Proteomes" id="UP000028838">
    <property type="component" value="Unassembled WGS sequence"/>
</dbReference>
<dbReference type="VEuPathDB" id="ToxoDB:TGFOU_202840B"/>
<protein>
    <submittedName>
        <fullName evidence="2">FHA domain-containing protein</fullName>
    </submittedName>
</protein>
<sequence>RRFRAADLPGALESGRAVDLSACSKASATPRKSAAPTPGVRTLASLQTEVPPVEASGLAATAERVCNKSKAKKRGKKQGEEERKKARRRKRGGHGGEEERRRARCLELGGARGVRVFGVLKRVT</sequence>
<feature type="region of interest" description="Disordered" evidence="1">
    <location>
        <begin position="1"/>
        <end position="39"/>
    </location>
</feature>
<gene>
    <name evidence="2" type="ORF">TGFOU_202840B</name>
</gene>
<dbReference type="EMBL" id="AEYH02000807">
    <property type="protein sequence ID" value="KFG53685.1"/>
    <property type="molecule type" value="Genomic_DNA"/>
</dbReference>
<feature type="compositionally biased region" description="Basic residues" evidence="1">
    <location>
        <begin position="67"/>
        <end position="76"/>
    </location>
</feature>
<evidence type="ECO:0000256" key="1">
    <source>
        <dbReference type="SAM" id="MobiDB-lite"/>
    </source>
</evidence>
<comment type="caution">
    <text evidence="2">The sequence shown here is derived from an EMBL/GenBank/DDBJ whole genome shotgun (WGS) entry which is preliminary data.</text>
</comment>
<name>A0A086LAL7_TOXGO</name>
<organism evidence="2 3">
    <name type="scientific">Toxoplasma gondii FOU</name>
    <dbReference type="NCBI Taxonomy" id="943167"/>
    <lineage>
        <taxon>Eukaryota</taxon>
        <taxon>Sar</taxon>
        <taxon>Alveolata</taxon>
        <taxon>Apicomplexa</taxon>
        <taxon>Conoidasida</taxon>
        <taxon>Coccidia</taxon>
        <taxon>Eucoccidiorida</taxon>
        <taxon>Eimeriorina</taxon>
        <taxon>Sarcocystidae</taxon>
        <taxon>Toxoplasma</taxon>
    </lineage>
</organism>
<feature type="compositionally biased region" description="Basic and acidic residues" evidence="1">
    <location>
        <begin position="94"/>
        <end position="103"/>
    </location>
</feature>
<evidence type="ECO:0000313" key="3">
    <source>
        <dbReference type="Proteomes" id="UP000028838"/>
    </source>
</evidence>
<evidence type="ECO:0000313" key="2">
    <source>
        <dbReference type="EMBL" id="KFG53685.1"/>
    </source>
</evidence>
<proteinExistence type="predicted"/>
<dbReference type="AlphaFoldDB" id="A0A086LAL7"/>
<feature type="region of interest" description="Disordered" evidence="1">
    <location>
        <begin position="60"/>
        <end position="103"/>
    </location>
</feature>
<accession>A0A086LAL7</accession>